<dbReference type="GO" id="GO:0004672">
    <property type="term" value="F:protein kinase activity"/>
    <property type="evidence" value="ECO:0007669"/>
    <property type="project" value="TreeGrafter"/>
</dbReference>
<keyword evidence="8" id="KW-0812">Transmembrane</keyword>
<evidence type="ECO:0000256" key="2">
    <source>
        <dbReference type="ARBA" id="ARBA00006692"/>
    </source>
</evidence>
<dbReference type="STRING" id="7994.ENSAMXP00000039409"/>
<evidence type="ECO:0000256" key="3">
    <source>
        <dbReference type="ARBA" id="ARBA00022490"/>
    </source>
</evidence>
<dbReference type="PANTHER" id="PTHR47633:SF4">
    <property type="entry name" value="MYOPALLADIN ISOFORM X1"/>
    <property type="match status" value="1"/>
</dbReference>
<dbReference type="GO" id="GO:0005524">
    <property type="term" value="F:ATP binding"/>
    <property type="evidence" value="ECO:0007669"/>
    <property type="project" value="UniProtKB-KW"/>
</dbReference>
<dbReference type="PROSITE" id="PS50835">
    <property type="entry name" value="IG_LIKE"/>
    <property type="match status" value="2"/>
</dbReference>
<accession>A0A3B1JDQ0</accession>
<dbReference type="Proteomes" id="UP000018467">
    <property type="component" value="Unassembled WGS sequence"/>
</dbReference>
<dbReference type="InterPro" id="IPR007110">
    <property type="entry name" value="Ig-like_dom"/>
</dbReference>
<evidence type="ECO:0000256" key="1">
    <source>
        <dbReference type="ARBA" id="ARBA00004496"/>
    </source>
</evidence>
<dbReference type="FunFam" id="2.60.40.10:FF:000145">
    <property type="entry name" value="Myosin light chain kinase, smooth muscle"/>
    <property type="match status" value="1"/>
</dbReference>
<evidence type="ECO:0000259" key="9">
    <source>
        <dbReference type="PROSITE" id="PS50835"/>
    </source>
</evidence>
<dbReference type="FunFam" id="2.60.40.10:FF:000425">
    <property type="entry name" value="Myosin light chain kinase"/>
    <property type="match status" value="1"/>
</dbReference>
<dbReference type="Bgee" id="ENSAMXG00000030445">
    <property type="expression patterns" value="Expressed in muscle tissue and 4 other cell types or tissues"/>
</dbReference>
<protein>
    <recommendedName>
        <fullName evidence="9">Ig-like domain-containing protein</fullName>
    </recommendedName>
</protein>
<dbReference type="InterPro" id="IPR013783">
    <property type="entry name" value="Ig-like_fold"/>
</dbReference>
<dbReference type="SMART" id="SM00408">
    <property type="entry name" value="IGc2"/>
    <property type="match status" value="2"/>
</dbReference>
<comment type="subcellular location">
    <subcellularLocation>
        <location evidence="1">Cytoplasm</location>
    </subcellularLocation>
</comment>
<reference evidence="10" key="3">
    <citation type="submission" date="2025-08" db="UniProtKB">
        <authorList>
            <consortium name="Ensembl"/>
        </authorList>
    </citation>
    <scope>IDENTIFICATION</scope>
</reference>
<reference evidence="11" key="2">
    <citation type="journal article" date="2014" name="Nat. Commun.">
        <title>The cavefish genome reveals candidate genes for eye loss.</title>
        <authorList>
            <person name="McGaugh S.E."/>
            <person name="Gross J.B."/>
            <person name="Aken B."/>
            <person name="Blin M."/>
            <person name="Borowsky R."/>
            <person name="Chalopin D."/>
            <person name="Hinaux H."/>
            <person name="Jeffery W.R."/>
            <person name="Keene A."/>
            <person name="Ma L."/>
            <person name="Minx P."/>
            <person name="Murphy D."/>
            <person name="O'Quin K.E."/>
            <person name="Retaux S."/>
            <person name="Rohner N."/>
            <person name="Searle S.M."/>
            <person name="Stahl B.A."/>
            <person name="Tabin C."/>
            <person name="Volff J.N."/>
            <person name="Yoshizawa M."/>
            <person name="Warren W.C."/>
        </authorList>
    </citation>
    <scope>NUCLEOTIDE SEQUENCE [LARGE SCALE GENOMIC DNA]</scope>
    <source>
        <strain evidence="11">female</strain>
    </source>
</reference>
<keyword evidence="11" id="KW-1185">Reference proteome</keyword>
<dbReference type="Pfam" id="PF07679">
    <property type="entry name" value="I-set"/>
    <property type="match status" value="2"/>
</dbReference>
<keyword evidence="5" id="KW-0547">Nucleotide-binding</keyword>
<reference evidence="11" key="1">
    <citation type="submission" date="2013-03" db="EMBL/GenBank/DDBJ databases">
        <authorList>
            <person name="Jeffery W."/>
            <person name="Warren W."/>
            <person name="Wilson R.K."/>
        </authorList>
    </citation>
    <scope>NUCLEOTIDE SEQUENCE</scope>
    <source>
        <strain evidence="11">female</strain>
    </source>
</reference>
<dbReference type="InterPro" id="IPR003599">
    <property type="entry name" value="Ig_sub"/>
</dbReference>
<organism evidence="10 11">
    <name type="scientific">Astyanax mexicanus</name>
    <name type="common">Blind cave fish</name>
    <name type="synonym">Astyanax fasciatus mexicanus</name>
    <dbReference type="NCBI Taxonomy" id="7994"/>
    <lineage>
        <taxon>Eukaryota</taxon>
        <taxon>Metazoa</taxon>
        <taxon>Chordata</taxon>
        <taxon>Craniata</taxon>
        <taxon>Vertebrata</taxon>
        <taxon>Euteleostomi</taxon>
        <taxon>Actinopterygii</taxon>
        <taxon>Neopterygii</taxon>
        <taxon>Teleostei</taxon>
        <taxon>Ostariophysi</taxon>
        <taxon>Characiformes</taxon>
        <taxon>Characoidei</taxon>
        <taxon>Acestrorhamphidae</taxon>
        <taxon>Acestrorhamphinae</taxon>
        <taxon>Astyanax</taxon>
    </lineage>
</organism>
<dbReference type="GO" id="GO:0005737">
    <property type="term" value="C:cytoplasm"/>
    <property type="evidence" value="ECO:0007669"/>
    <property type="project" value="UniProtKB-SubCell"/>
</dbReference>
<name>A0A3B1JDQ0_ASTMX</name>
<feature type="transmembrane region" description="Helical" evidence="8">
    <location>
        <begin position="267"/>
        <end position="288"/>
    </location>
</feature>
<comment type="similarity">
    <text evidence="2">Belongs to the protein kinase superfamily. CAMK Ser/Thr protein kinase family.</text>
</comment>
<keyword evidence="8" id="KW-0472">Membrane</keyword>
<reference evidence="10" key="4">
    <citation type="submission" date="2025-09" db="UniProtKB">
        <authorList>
            <consortium name="Ensembl"/>
        </authorList>
    </citation>
    <scope>IDENTIFICATION</scope>
</reference>
<evidence type="ECO:0000256" key="4">
    <source>
        <dbReference type="ARBA" id="ARBA00022737"/>
    </source>
</evidence>
<keyword evidence="3" id="KW-0963">Cytoplasm</keyword>
<dbReference type="AlphaFoldDB" id="A0A3B1JDQ0"/>
<dbReference type="Ensembl" id="ENSAMXT00000031525.1">
    <property type="protein sequence ID" value="ENSAMXP00000039409.1"/>
    <property type="gene ID" value="ENSAMXG00000030445.1"/>
</dbReference>
<dbReference type="InterPro" id="IPR003598">
    <property type="entry name" value="Ig_sub2"/>
</dbReference>
<dbReference type="Gene3D" id="2.60.40.10">
    <property type="entry name" value="Immunoglobulins"/>
    <property type="match status" value="2"/>
</dbReference>
<dbReference type="SUPFAM" id="SSF48726">
    <property type="entry name" value="Immunoglobulin"/>
    <property type="match status" value="2"/>
</dbReference>
<evidence type="ECO:0000313" key="11">
    <source>
        <dbReference type="Proteomes" id="UP000018467"/>
    </source>
</evidence>
<keyword evidence="6" id="KW-0067">ATP-binding</keyword>
<evidence type="ECO:0000256" key="8">
    <source>
        <dbReference type="SAM" id="Phobius"/>
    </source>
</evidence>
<keyword evidence="4" id="KW-0677">Repeat</keyword>
<dbReference type="InParanoid" id="A0A3B1JDQ0"/>
<dbReference type="PANTHER" id="PTHR47633">
    <property type="entry name" value="IMMUNOGLOBULIN"/>
    <property type="match status" value="1"/>
</dbReference>
<evidence type="ECO:0000256" key="6">
    <source>
        <dbReference type="ARBA" id="ARBA00022840"/>
    </source>
</evidence>
<dbReference type="InterPro" id="IPR036179">
    <property type="entry name" value="Ig-like_dom_sf"/>
</dbReference>
<proteinExistence type="inferred from homology"/>
<dbReference type="SMART" id="SM00409">
    <property type="entry name" value="IG"/>
    <property type="match status" value="2"/>
</dbReference>
<keyword evidence="7" id="KW-0393">Immunoglobulin domain</keyword>
<sequence>MKNICFSLFNAILTSLQLPGKSKTLELKPEEKKFTSSLEKKKERPIFVTQLTPAAVTIGNSARFTVTISGFPKPNVQWFHNGKVIKTSSIYKIVEERDEYSLIITEVKKEYEGEYSCTASNKFGQTTCTTTLKVQVSDMPPAEKWVEEMFKIPGEPPHFTTQIIPVQCAEGCEAKFQYKVIGTPHPQVQWFKGNQEIKPSLNCCVVTDPDGTGFLIMIDAQQRDSGLYTCRASNPFGEATCSAELIVIRKSFSLTVKVIICFDLFEFWLLVSLCITVSMFYNVLYSYFYHRTPFFQKGAGVSGGSEGTYSHVPVRSYRHCPI</sequence>
<evidence type="ECO:0000256" key="7">
    <source>
        <dbReference type="ARBA" id="ARBA00023319"/>
    </source>
</evidence>
<keyword evidence="8" id="KW-1133">Transmembrane helix</keyword>
<evidence type="ECO:0000313" key="10">
    <source>
        <dbReference type="Ensembl" id="ENSAMXP00000039409.1"/>
    </source>
</evidence>
<dbReference type="GeneTree" id="ENSGT00940000169215"/>
<feature type="domain" description="Ig-like" evidence="9">
    <location>
        <begin position="157"/>
        <end position="253"/>
    </location>
</feature>
<evidence type="ECO:0000256" key="5">
    <source>
        <dbReference type="ARBA" id="ARBA00022741"/>
    </source>
</evidence>
<dbReference type="InterPro" id="IPR013098">
    <property type="entry name" value="Ig_I-set"/>
</dbReference>
<feature type="domain" description="Ig-like" evidence="9">
    <location>
        <begin position="45"/>
        <end position="135"/>
    </location>
</feature>